<feature type="transmembrane region" description="Helical" evidence="2">
    <location>
        <begin position="34"/>
        <end position="53"/>
    </location>
</feature>
<dbReference type="PANTHER" id="PTHR22911:SF79">
    <property type="entry name" value="MOBA-LIKE NTP TRANSFERASE DOMAIN-CONTAINING PROTEIN"/>
    <property type="match status" value="1"/>
</dbReference>
<dbReference type="PANTHER" id="PTHR22911">
    <property type="entry name" value="ACYL-MALONYL CONDENSING ENZYME-RELATED"/>
    <property type="match status" value="1"/>
</dbReference>
<feature type="transmembrane region" description="Helical" evidence="2">
    <location>
        <begin position="90"/>
        <end position="108"/>
    </location>
</feature>
<keyword evidence="2" id="KW-0472">Membrane</keyword>
<dbReference type="InterPro" id="IPR000620">
    <property type="entry name" value="EamA_dom"/>
</dbReference>
<keyword evidence="2" id="KW-1133">Transmembrane helix</keyword>
<evidence type="ECO:0000313" key="5">
    <source>
        <dbReference type="Proteomes" id="UP000005096"/>
    </source>
</evidence>
<dbReference type="RefSeq" id="WP_006301712.1">
    <property type="nucleotide sequence ID" value="NZ_CM001022.1"/>
</dbReference>
<evidence type="ECO:0000259" key="3">
    <source>
        <dbReference type="Pfam" id="PF00892"/>
    </source>
</evidence>
<feature type="transmembrane region" description="Helical" evidence="2">
    <location>
        <begin position="65"/>
        <end position="84"/>
    </location>
</feature>
<feature type="domain" description="EamA" evidence="3">
    <location>
        <begin position="11"/>
        <end position="136"/>
    </location>
</feature>
<dbReference type="InterPro" id="IPR037185">
    <property type="entry name" value="EmrE-like"/>
</dbReference>
<feature type="transmembrane region" description="Helical" evidence="2">
    <location>
        <begin position="236"/>
        <end position="256"/>
    </location>
</feature>
<dbReference type="SUPFAM" id="SSF103481">
    <property type="entry name" value="Multidrug resistance efflux transporter EmrE"/>
    <property type="match status" value="2"/>
</dbReference>
<feature type="compositionally biased region" description="Polar residues" evidence="1">
    <location>
        <begin position="312"/>
        <end position="322"/>
    </location>
</feature>
<dbReference type="OrthoDB" id="6707571at2"/>
<feature type="compositionally biased region" description="Pro residues" evidence="1">
    <location>
        <begin position="302"/>
        <end position="311"/>
    </location>
</feature>
<dbReference type="PaxDb" id="584708-Apau_2061"/>
<dbReference type="Proteomes" id="UP000005096">
    <property type="component" value="Chromosome"/>
</dbReference>
<feature type="region of interest" description="Disordered" evidence="1">
    <location>
        <begin position="283"/>
        <end position="330"/>
    </location>
</feature>
<dbReference type="EMBL" id="CM001022">
    <property type="protein sequence ID" value="EFQ24472.1"/>
    <property type="molecule type" value="Genomic_DNA"/>
</dbReference>
<evidence type="ECO:0000256" key="1">
    <source>
        <dbReference type="SAM" id="MobiDB-lite"/>
    </source>
</evidence>
<evidence type="ECO:0000313" key="4">
    <source>
        <dbReference type="EMBL" id="EFQ24472.1"/>
    </source>
</evidence>
<evidence type="ECO:0000256" key="2">
    <source>
        <dbReference type="SAM" id="Phobius"/>
    </source>
</evidence>
<feature type="transmembrane region" description="Helical" evidence="2">
    <location>
        <begin position="7"/>
        <end position="28"/>
    </location>
</feature>
<protein>
    <recommendedName>
        <fullName evidence="3">EamA domain-containing protein</fullName>
    </recommendedName>
</protein>
<sequence>MTEGHRSLIRIHLAVLLFGFSGLFARLIHLPAWTITWGRVTFASLSLMVLFLLRGESLRMRTPRQTALALGAGVVLAGHWSAFFQSIQTSTVAVGTLTFATFPLFAAFLEPLIFRERLRLRDLTTASVLILGVAILVPRADLGDAMTRGILWGMLGSLSFAVLSLMNRSLVRDNRGTLVAFYEQGAAALVLTPLVLLRRDPLPLPDLALLALVGVVFTAGAHSLFIGGMRKVTARAAGVISGLEPVYAILGALVLLGETPSLRECLGGAVVLAAAAASSLRSARESGGSPSPAVSATLSPPWRLPTPPQGSPSPAVSATLSPNDPKEGSP</sequence>
<reference evidence="4 5" key="1">
    <citation type="journal article" date="2010" name="Stand. Genomic Sci.">
        <title>Non-contiguous finished genome sequence of Aminomonas paucivorans type strain (GLU-3).</title>
        <authorList>
            <person name="Pitluck S."/>
            <person name="Yasawong M."/>
            <person name="Held B."/>
            <person name="Lapidus A."/>
            <person name="Nolan M."/>
            <person name="Copeland A."/>
            <person name="Lucas S."/>
            <person name="Del Rio T.G."/>
            <person name="Tice H."/>
            <person name="Cheng J.F."/>
            <person name="Chertkov O."/>
            <person name="Goodwin L."/>
            <person name="Tapia R."/>
            <person name="Han C."/>
            <person name="Liolios K."/>
            <person name="Ivanova N."/>
            <person name="Mavromatis K."/>
            <person name="Ovchinnikova G."/>
            <person name="Pati A."/>
            <person name="Chen A."/>
            <person name="Palaniappan K."/>
            <person name="Land M."/>
            <person name="Hauser L."/>
            <person name="Chang Y.J."/>
            <person name="Jeffries C.D."/>
            <person name="Pukall R."/>
            <person name="Spring S."/>
            <person name="Rohde M."/>
            <person name="Sikorski J."/>
            <person name="Goker M."/>
            <person name="Woyke T."/>
            <person name="Bristow J."/>
            <person name="Eisen J.A."/>
            <person name="Markowitz V."/>
            <person name="Hugenholtz P."/>
            <person name="Kyrpides N.C."/>
            <person name="Klenk H.P."/>
        </authorList>
    </citation>
    <scope>NUCLEOTIDE SEQUENCE [LARGE SCALE GENOMIC DNA]</scope>
    <source>
        <strain evidence="4 5">DSM 12260</strain>
    </source>
</reference>
<dbReference type="GO" id="GO:0016020">
    <property type="term" value="C:membrane"/>
    <property type="evidence" value="ECO:0007669"/>
    <property type="project" value="InterPro"/>
</dbReference>
<accession>E3CXM8</accession>
<organism evidence="4 5">
    <name type="scientific">Aminomonas paucivorans DSM 12260</name>
    <dbReference type="NCBI Taxonomy" id="584708"/>
    <lineage>
        <taxon>Bacteria</taxon>
        <taxon>Thermotogati</taxon>
        <taxon>Synergistota</taxon>
        <taxon>Synergistia</taxon>
        <taxon>Synergistales</taxon>
        <taxon>Synergistaceae</taxon>
        <taxon>Aminomonas</taxon>
    </lineage>
</organism>
<dbReference type="STRING" id="584708.Apau_2061"/>
<feature type="transmembrane region" description="Helical" evidence="2">
    <location>
        <begin position="178"/>
        <end position="196"/>
    </location>
</feature>
<feature type="transmembrane region" description="Helical" evidence="2">
    <location>
        <begin position="120"/>
        <end position="137"/>
    </location>
</feature>
<feature type="transmembrane region" description="Helical" evidence="2">
    <location>
        <begin position="149"/>
        <end position="166"/>
    </location>
</feature>
<dbReference type="Pfam" id="PF00892">
    <property type="entry name" value="EamA"/>
    <property type="match status" value="2"/>
</dbReference>
<proteinExistence type="predicted"/>
<keyword evidence="5" id="KW-1185">Reference proteome</keyword>
<name>E3CXM8_9BACT</name>
<dbReference type="AlphaFoldDB" id="E3CXM8"/>
<feature type="domain" description="EamA" evidence="3">
    <location>
        <begin position="148"/>
        <end position="277"/>
    </location>
</feature>
<keyword evidence="2" id="KW-0812">Transmembrane</keyword>
<gene>
    <name evidence="4" type="ORF">Apau_2061</name>
</gene>
<dbReference type="HOGENOM" id="CLU_033863_15_3_0"/>
<feature type="transmembrane region" description="Helical" evidence="2">
    <location>
        <begin position="208"/>
        <end position="229"/>
    </location>
</feature>
<dbReference type="eggNOG" id="COG0697">
    <property type="taxonomic scope" value="Bacteria"/>
</dbReference>